<reference evidence="1" key="1">
    <citation type="submission" date="2020-04" db="EMBL/GenBank/DDBJ databases">
        <authorList>
            <person name="Chiriac C."/>
            <person name="Salcher M."/>
            <person name="Ghai R."/>
            <person name="Kavagutti S V."/>
        </authorList>
    </citation>
    <scope>NUCLEOTIDE SEQUENCE</scope>
</reference>
<gene>
    <name evidence="1" type="ORF">UFOVP658_176</name>
</gene>
<dbReference type="InterPro" id="IPR008983">
    <property type="entry name" value="Tumour_necrosis_fac-like_dom"/>
</dbReference>
<proteinExistence type="predicted"/>
<organism evidence="1">
    <name type="scientific">uncultured Caudovirales phage</name>
    <dbReference type="NCBI Taxonomy" id="2100421"/>
    <lineage>
        <taxon>Viruses</taxon>
        <taxon>Duplodnaviria</taxon>
        <taxon>Heunggongvirae</taxon>
        <taxon>Uroviricota</taxon>
        <taxon>Caudoviricetes</taxon>
        <taxon>Peduoviridae</taxon>
        <taxon>Maltschvirus</taxon>
        <taxon>Maltschvirus maltsch</taxon>
    </lineage>
</organism>
<evidence type="ECO:0008006" key="2">
    <source>
        <dbReference type="Google" id="ProtNLM"/>
    </source>
</evidence>
<dbReference type="EMBL" id="LR796639">
    <property type="protein sequence ID" value="CAB4156825.1"/>
    <property type="molecule type" value="Genomic_DNA"/>
</dbReference>
<evidence type="ECO:0000313" key="1">
    <source>
        <dbReference type="EMBL" id="CAB4156825.1"/>
    </source>
</evidence>
<dbReference type="SUPFAM" id="SSF49842">
    <property type="entry name" value="TNF-like"/>
    <property type="match status" value="1"/>
</dbReference>
<name>A0A6J5NI04_9CAUD</name>
<protein>
    <recommendedName>
        <fullName evidence="2">C1q domain containing protein</fullName>
    </recommendedName>
</protein>
<sequence length="381" mass="39400">MTRFVGTPLRGTEFSAPSDEAVSARVAGDTIPRFRIDAGGRITWGDGTAAGDVKLYRATTGAIVTDGYFSASGGLQTSAISASPTVSLPNGALIVDNGSNSLYFRANDQWIAAGAGQGGNASLTVSDTPPADPASGDLWFESDSGKTFVYYDSFWIEVGSGGSSTNAESLVGLSDVAFSTLGNGDFFKYNSSASVWTNDPINLGTDTVGNYLVDLTQGTGVSISHTPGEGSTATISLTGGPAFSAYPATSQTISSGGTLVKILFGTEEFDTGSCFSSSRFTPTVAGYYQINSTVRLDGGGPGTGECMIVIFKNGGEAKRGWNSSGASFANDFFSMSVSGLVYCNGTTDYIEIYAQQVSGGNRTTSAFGNISYFQGHLARYA</sequence>
<accession>A0A6J5NI04</accession>
<dbReference type="Gene3D" id="2.60.120.40">
    <property type="match status" value="1"/>
</dbReference>